<dbReference type="Gene3D" id="1.10.510.10">
    <property type="entry name" value="Transferase(Phosphotransferase) domain 1"/>
    <property type="match status" value="1"/>
</dbReference>
<evidence type="ECO:0000259" key="1">
    <source>
        <dbReference type="PROSITE" id="PS50011"/>
    </source>
</evidence>
<evidence type="ECO:0000313" key="2">
    <source>
        <dbReference type="EMBL" id="CAG8783803.1"/>
    </source>
</evidence>
<dbReference type="AlphaFoldDB" id="A0A9N9JI70"/>
<dbReference type="SUPFAM" id="SSF56112">
    <property type="entry name" value="Protein kinase-like (PK-like)"/>
    <property type="match status" value="1"/>
</dbReference>
<proteinExistence type="predicted"/>
<sequence length="441" mass="51066">MGSRNSKRAVENSELADEVSIEKFEHHHGKYGVCKECMQQNTGYGWCMSCNAKHFQQQFDKWTSGDSTVDKFIQNTQLNATNCWEVLEWVPYERFFNAKYLGKGGYGTVFEANWDDGYIKRWDNETKQWSRFSYQDVVLKNLRNSKNLIETFLEEINLQMKLNLNTYIIPCYGITRDPKTDDFMLIMKYASDGSLRQYLNKNFKNLKWGPKLNIIRTAAEGLYNIHKANLVHKNLHSGNVVIDNGISSYITDFGIYKPSDYESQEKPKNQIFGVLPYVAPEVLYGEEYTQAADIYSFGILMNEVASEFPPYYNIPHNYNLALQISQGYRPEIKENYTPKLISDLIKRCWDARPELRPTAQELHDVFGSWYNDYDDKKGFPELWSQIELIEKLKASEDFSINTSNNNKATKAYITHHQASYTSCALSFANLSQPVNASDIIV</sequence>
<dbReference type="InterPro" id="IPR000719">
    <property type="entry name" value="Prot_kinase_dom"/>
</dbReference>
<feature type="domain" description="Protein kinase" evidence="1">
    <location>
        <begin position="95"/>
        <end position="366"/>
    </location>
</feature>
<evidence type="ECO:0000313" key="3">
    <source>
        <dbReference type="Proteomes" id="UP000789759"/>
    </source>
</evidence>
<dbReference type="GO" id="GO:0005524">
    <property type="term" value="F:ATP binding"/>
    <property type="evidence" value="ECO:0007669"/>
    <property type="project" value="InterPro"/>
</dbReference>
<protein>
    <submittedName>
        <fullName evidence="2">13819_t:CDS:1</fullName>
    </submittedName>
</protein>
<comment type="caution">
    <text evidence="2">The sequence shown here is derived from an EMBL/GenBank/DDBJ whole genome shotgun (WGS) entry which is preliminary data.</text>
</comment>
<organism evidence="2 3">
    <name type="scientific">Cetraspora pellucida</name>
    <dbReference type="NCBI Taxonomy" id="1433469"/>
    <lineage>
        <taxon>Eukaryota</taxon>
        <taxon>Fungi</taxon>
        <taxon>Fungi incertae sedis</taxon>
        <taxon>Mucoromycota</taxon>
        <taxon>Glomeromycotina</taxon>
        <taxon>Glomeromycetes</taxon>
        <taxon>Diversisporales</taxon>
        <taxon>Gigasporaceae</taxon>
        <taxon>Cetraspora</taxon>
    </lineage>
</organism>
<dbReference type="Pfam" id="PF07714">
    <property type="entry name" value="PK_Tyr_Ser-Thr"/>
    <property type="match status" value="1"/>
</dbReference>
<dbReference type="PANTHER" id="PTHR44329">
    <property type="entry name" value="SERINE/THREONINE-PROTEIN KINASE TNNI3K-RELATED"/>
    <property type="match status" value="1"/>
</dbReference>
<keyword evidence="3" id="KW-1185">Reference proteome</keyword>
<dbReference type="InterPro" id="IPR051681">
    <property type="entry name" value="Ser/Thr_Kinases-Pseudokinases"/>
</dbReference>
<name>A0A9N9JI70_9GLOM</name>
<dbReference type="PROSITE" id="PS50011">
    <property type="entry name" value="PROTEIN_KINASE_DOM"/>
    <property type="match status" value="1"/>
</dbReference>
<dbReference type="PRINTS" id="PR00109">
    <property type="entry name" value="TYRKINASE"/>
</dbReference>
<reference evidence="2" key="1">
    <citation type="submission" date="2021-06" db="EMBL/GenBank/DDBJ databases">
        <authorList>
            <person name="Kallberg Y."/>
            <person name="Tangrot J."/>
            <person name="Rosling A."/>
        </authorList>
    </citation>
    <scope>NUCLEOTIDE SEQUENCE</scope>
    <source>
        <strain evidence="2">FL966</strain>
    </source>
</reference>
<dbReference type="EMBL" id="CAJVQA010024826">
    <property type="protein sequence ID" value="CAG8783803.1"/>
    <property type="molecule type" value="Genomic_DNA"/>
</dbReference>
<dbReference type="InterPro" id="IPR001245">
    <property type="entry name" value="Ser-Thr/Tyr_kinase_cat_dom"/>
</dbReference>
<dbReference type="OrthoDB" id="6718656at2759"/>
<gene>
    <name evidence="2" type="ORF">CPELLU_LOCUS16547</name>
</gene>
<dbReference type="InterPro" id="IPR011009">
    <property type="entry name" value="Kinase-like_dom_sf"/>
</dbReference>
<dbReference type="GO" id="GO:0004674">
    <property type="term" value="F:protein serine/threonine kinase activity"/>
    <property type="evidence" value="ECO:0007669"/>
    <property type="project" value="TreeGrafter"/>
</dbReference>
<accession>A0A9N9JI70</accession>
<dbReference type="Proteomes" id="UP000789759">
    <property type="component" value="Unassembled WGS sequence"/>
</dbReference>